<evidence type="ECO:0000313" key="2">
    <source>
        <dbReference type="EMBL" id="TMQ53084.1"/>
    </source>
</evidence>
<dbReference type="EMBL" id="VBOS01000307">
    <property type="protein sequence ID" value="TMQ53084.1"/>
    <property type="molecule type" value="Genomic_DNA"/>
</dbReference>
<evidence type="ECO:0000313" key="3">
    <source>
        <dbReference type="Proteomes" id="UP000317716"/>
    </source>
</evidence>
<accession>A0A538SNY6</accession>
<dbReference type="AlphaFoldDB" id="A0A538SNY6"/>
<protein>
    <submittedName>
        <fullName evidence="2">T9SS type A sorting domain-containing protein</fullName>
    </submittedName>
</protein>
<dbReference type="InterPro" id="IPR026444">
    <property type="entry name" value="Secre_tail"/>
</dbReference>
<dbReference type="PANTHER" id="PTHR43739">
    <property type="entry name" value="XYLOGLUCANASE (EUROFUNG)"/>
    <property type="match status" value="1"/>
</dbReference>
<gene>
    <name evidence="2" type="ORF">E6K72_08710</name>
</gene>
<dbReference type="NCBIfam" id="TIGR04183">
    <property type="entry name" value="Por_Secre_tail"/>
    <property type="match status" value="1"/>
</dbReference>
<dbReference type="Gene3D" id="2.130.10.10">
    <property type="entry name" value="YVTN repeat-like/Quinoprotein amine dehydrogenase"/>
    <property type="match status" value="1"/>
</dbReference>
<dbReference type="Gene3D" id="2.60.40.4070">
    <property type="match status" value="1"/>
</dbReference>
<sequence length="385" mass="40949">WTALGIGGDGFNCMVDPTNSSVVFAEWQFCSEGNGLQRSTNGGSSFSTPSGLVISDRYNWSTPIAMNPRNHNLLLVGSQVVYRSTDNGVSYSIISGDLSTNPASSLIYGTITALDVSPADTDRYYAGTDDGKVWRTANRGGVWTDISVGLPVRWVTRVTADAAGPLTVYVTLSGFGSDEHIAHVYRSTNAGNTWTPIAGNLPDAPANDLLVDPLDPGTVYLGTDVGVYVTRNLGSSSWPGRWYALGQGMPVQTIFDLSLQAVSRTLVAATHGRSQWKLDLGAMPVAVREGPPAARLSLSAPAPNPTRGEIRLTLDLPRAAEVEAAVFDLLGRRVRTLAAGPYAAGSHALSWDGLDEHGRSADPGAYFVRAVSQGEIATRRLARVR</sequence>
<dbReference type="SUPFAM" id="SSF110296">
    <property type="entry name" value="Oligoxyloglucan reducing end-specific cellobiohydrolase"/>
    <property type="match status" value="1"/>
</dbReference>
<name>A0A538SNY6_UNCEI</name>
<dbReference type="InterPro" id="IPR052025">
    <property type="entry name" value="Xyloglucanase_GH74"/>
</dbReference>
<evidence type="ECO:0000259" key="1">
    <source>
        <dbReference type="Pfam" id="PF13860"/>
    </source>
</evidence>
<proteinExistence type="predicted"/>
<dbReference type="InterPro" id="IPR025965">
    <property type="entry name" value="FlgD/Vpr_Ig-like"/>
</dbReference>
<feature type="non-terminal residue" evidence="2">
    <location>
        <position position="1"/>
    </location>
</feature>
<feature type="domain" description="FlgD/Vpr Ig-like" evidence="1">
    <location>
        <begin position="308"/>
        <end position="373"/>
    </location>
</feature>
<dbReference type="PANTHER" id="PTHR43739:SF5">
    <property type="entry name" value="EXO-ALPHA-SIALIDASE"/>
    <property type="match status" value="1"/>
</dbReference>
<reference evidence="2 3" key="1">
    <citation type="journal article" date="2019" name="Nat. Microbiol.">
        <title>Mediterranean grassland soil C-N compound turnover is dependent on rainfall and depth, and is mediated by genomically divergent microorganisms.</title>
        <authorList>
            <person name="Diamond S."/>
            <person name="Andeer P.F."/>
            <person name="Li Z."/>
            <person name="Crits-Christoph A."/>
            <person name="Burstein D."/>
            <person name="Anantharaman K."/>
            <person name="Lane K.R."/>
            <person name="Thomas B.C."/>
            <person name="Pan C."/>
            <person name="Northen T.R."/>
            <person name="Banfield J.F."/>
        </authorList>
    </citation>
    <scope>NUCLEOTIDE SEQUENCE [LARGE SCALE GENOMIC DNA]</scope>
    <source>
        <strain evidence="2">WS_2</strain>
    </source>
</reference>
<dbReference type="Pfam" id="PF13860">
    <property type="entry name" value="FlgD_ig"/>
    <property type="match status" value="1"/>
</dbReference>
<dbReference type="Proteomes" id="UP000317716">
    <property type="component" value="Unassembled WGS sequence"/>
</dbReference>
<comment type="caution">
    <text evidence="2">The sequence shown here is derived from an EMBL/GenBank/DDBJ whole genome shotgun (WGS) entry which is preliminary data.</text>
</comment>
<dbReference type="GO" id="GO:0010411">
    <property type="term" value="P:xyloglucan metabolic process"/>
    <property type="evidence" value="ECO:0007669"/>
    <property type="project" value="TreeGrafter"/>
</dbReference>
<dbReference type="InterPro" id="IPR015943">
    <property type="entry name" value="WD40/YVTN_repeat-like_dom_sf"/>
</dbReference>
<organism evidence="2 3">
    <name type="scientific">Eiseniibacteriota bacterium</name>
    <dbReference type="NCBI Taxonomy" id="2212470"/>
    <lineage>
        <taxon>Bacteria</taxon>
        <taxon>Candidatus Eiseniibacteriota</taxon>
    </lineage>
</organism>